<evidence type="ECO:0000256" key="1">
    <source>
        <dbReference type="ARBA" id="ARBA00000085"/>
    </source>
</evidence>
<proteinExistence type="predicted"/>
<evidence type="ECO:0000256" key="2">
    <source>
        <dbReference type="ARBA" id="ARBA00004236"/>
    </source>
</evidence>
<dbReference type="InterPro" id="IPR003660">
    <property type="entry name" value="HAMP_dom"/>
</dbReference>
<dbReference type="SMART" id="SM00388">
    <property type="entry name" value="HisKA"/>
    <property type="match status" value="1"/>
</dbReference>
<name>A0ABS7RKN5_9ACTN</name>
<dbReference type="PANTHER" id="PTHR45436">
    <property type="entry name" value="SENSOR HISTIDINE KINASE YKOH"/>
    <property type="match status" value="1"/>
</dbReference>
<keyword evidence="4" id="KW-0597">Phosphoprotein</keyword>
<sequence>MRDRLVAAFVSLTAVVLTLFVGVRAYTTAELVEAQETTSLARTAEAAATLLTHLETERETVTPAVLADLARPGEHLRYVPADGDSVTSAAEPASSAAEQLTVSRPVAGGGTVTLSRDPAVVDERVSDVLLPLVVLGIALVLLAGAAGVLAAARLSRPFRELAAAATMVGRGRFDVEVPHYDVPEAEAIGSALRRSARDLDALVRREREFAVSASHELRTPVTALRLEIEDVASWPQTPPDVAEELSRALAELDRLSATITSLLGGARGLRLGDAVEINLVPLVEDAVRPYRATSRRRPIDLDAPPVVAVRLPHEPIAQILDALVGNAVRHGAGTVTVSVAGRGEYAEVRVADEGLRPSGTATVRQPVPGRDGETVATAVRVAEALGGRLRLTEDRCTTFSLVLPTANGRST</sequence>
<protein>
    <recommendedName>
        <fullName evidence="3">histidine kinase</fullName>
        <ecNumber evidence="3">2.7.13.3</ecNumber>
    </recommendedName>
</protein>
<evidence type="ECO:0000313" key="13">
    <source>
        <dbReference type="EMBL" id="MBY9074122.1"/>
    </source>
</evidence>
<comment type="caution">
    <text evidence="13">The sequence shown here is derived from an EMBL/GenBank/DDBJ whole genome shotgun (WGS) entry which is preliminary data.</text>
</comment>
<evidence type="ECO:0000259" key="12">
    <source>
        <dbReference type="PROSITE" id="PS50885"/>
    </source>
</evidence>
<keyword evidence="7 13" id="KW-0418">Kinase</keyword>
<evidence type="ECO:0000259" key="11">
    <source>
        <dbReference type="PROSITE" id="PS50109"/>
    </source>
</evidence>
<dbReference type="Gene3D" id="1.10.287.130">
    <property type="match status" value="1"/>
</dbReference>
<dbReference type="Proteomes" id="UP000754710">
    <property type="component" value="Unassembled WGS sequence"/>
</dbReference>
<dbReference type="PROSITE" id="PS50885">
    <property type="entry name" value="HAMP"/>
    <property type="match status" value="1"/>
</dbReference>
<dbReference type="PANTHER" id="PTHR45436:SF5">
    <property type="entry name" value="SENSOR HISTIDINE KINASE TRCS"/>
    <property type="match status" value="1"/>
</dbReference>
<dbReference type="InterPro" id="IPR036890">
    <property type="entry name" value="HATPase_C_sf"/>
</dbReference>
<evidence type="ECO:0000256" key="10">
    <source>
        <dbReference type="SAM" id="Phobius"/>
    </source>
</evidence>
<evidence type="ECO:0000256" key="4">
    <source>
        <dbReference type="ARBA" id="ARBA00022553"/>
    </source>
</evidence>
<dbReference type="Pfam" id="PF00512">
    <property type="entry name" value="HisKA"/>
    <property type="match status" value="1"/>
</dbReference>
<dbReference type="InterPro" id="IPR005467">
    <property type="entry name" value="His_kinase_dom"/>
</dbReference>
<organism evidence="13 14">
    <name type="scientific">Nocardioides jiangsuensis</name>
    <dbReference type="NCBI Taxonomy" id="2866161"/>
    <lineage>
        <taxon>Bacteria</taxon>
        <taxon>Bacillati</taxon>
        <taxon>Actinomycetota</taxon>
        <taxon>Actinomycetes</taxon>
        <taxon>Propionibacteriales</taxon>
        <taxon>Nocardioidaceae</taxon>
        <taxon>Nocardioides</taxon>
    </lineage>
</organism>
<dbReference type="Gene3D" id="3.30.565.10">
    <property type="entry name" value="Histidine kinase-like ATPase, C-terminal domain"/>
    <property type="match status" value="1"/>
</dbReference>
<comment type="subcellular location">
    <subcellularLocation>
        <location evidence="2">Cell membrane</location>
    </subcellularLocation>
</comment>
<comment type="catalytic activity">
    <reaction evidence="1">
        <text>ATP + protein L-histidine = ADP + protein N-phospho-L-histidine.</text>
        <dbReference type="EC" id="2.7.13.3"/>
    </reaction>
</comment>
<evidence type="ECO:0000256" key="8">
    <source>
        <dbReference type="ARBA" id="ARBA00022989"/>
    </source>
</evidence>
<dbReference type="InterPro" id="IPR036097">
    <property type="entry name" value="HisK_dim/P_sf"/>
</dbReference>
<gene>
    <name evidence="13" type="ORF">K1X13_04715</name>
</gene>
<reference evidence="13 14" key="1">
    <citation type="submission" date="2021-08" db="EMBL/GenBank/DDBJ databases">
        <title>Nocardioides bacterium WL0053 sp. nov., isolated from the sediment.</title>
        <authorList>
            <person name="Wang L."/>
            <person name="Zhang D."/>
            <person name="Zhang A."/>
        </authorList>
    </citation>
    <scope>NUCLEOTIDE SEQUENCE [LARGE SCALE GENOMIC DNA]</scope>
    <source>
        <strain evidence="13 14">WL0053</strain>
    </source>
</reference>
<dbReference type="InterPro" id="IPR003661">
    <property type="entry name" value="HisK_dim/P_dom"/>
</dbReference>
<keyword evidence="14" id="KW-1185">Reference proteome</keyword>
<accession>A0ABS7RKN5</accession>
<keyword evidence="6 10" id="KW-0812">Transmembrane</keyword>
<dbReference type="EMBL" id="JAIEZQ010000001">
    <property type="protein sequence ID" value="MBY9074122.1"/>
    <property type="molecule type" value="Genomic_DNA"/>
</dbReference>
<dbReference type="SUPFAM" id="SSF47384">
    <property type="entry name" value="Homodimeric domain of signal transducing histidine kinase"/>
    <property type="match status" value="1"/>
</dbReference>
<evidence type="ECO:0000256" key="5">
    <source>
        <dbReference type="ARBA" id="ARBA00022679"/>
    </source>
</evidence>
<dbReference type="InterPro" id="IPR050428">
    <property type="entry name" value="TCS_sensor_his_kinase"/>
</dbReference>
<evidence type="ECO:0000256" key="9">
    <source>
        <dbReference type="ARBA" id="ARBA00023012"/>
    </source>
</evidence>
<evidence type="ECO:0000256" key="7">
    <source>
        <dbReference type="ARBA" id="ARBA00022777"/>
    </source>
</evidence>
<dbReference type="Gene3D" id="6.10.340.10">
    <property type="match status" value="1"/>
</dbReference>
<dbReference type="SUPFAM" id="SSF55874">
    <property type="entry name" value="ATPase domain of HSP90 chaperone/DNA topoisomerase II/histidine kinase"/>
    <property type="match status" value="1"/>
</dbReference>
<keyword evidence="5" id="KW-0808">Transferase</keyword>
<dbReference type="PROSITE" id="PS50109">
    <property type="entry name" value="HIS_KIN"/>
    <property type="match status" value="1"/>
</dbReference>
<dbReference type="EC" id="2.7.13.3" evidence="3"/>
<keyword evidence="10" id="KW-0472">Membrane</keyword>
<keyword evidence="8 10" id="KW-1133">Transmembrane helix</keyword>
<dbReference type="CDD" id="cd00082">
    <property type="entry name" value="HisKA"/>
    <property type="match status" value="1"/>
</dbReference>
<dbReference type="GO" id="GO:0016301">
    <property type="term" value="F:kinase activity"/>
    <property type="evidence" value="ECO:0007669"/>
    <property type="project" value="UniProtKB-KW"/>
</dbReference>
<dbReference type="RefSeq" id="WP_221023835.1">
    <property type="nucleotide sequence ID" value="NZ_JAIEZQ010000001.1"/>
</dbReference>
<dbReference type="SMART" id="SM00304">
    <property type="entry name" value="HAMP"/>
    <property type="match status" value="1"/>
</dbReference>
<evidence type="ECO:0000256" key="3">
    <source>
        <dbReference type="ARBA" id="ARBA00012438"/>
    </source>
</evidence>
<feature type="domain" description="HAMP" evidence="12">
    <location>
        <begin position="152"/>
        <end position="204"/>
    </location>
</feature>
<feature type="domain" description="Histidine kinase" evidence="11">
    <location>
        <begin position="212"/>
        <end position="407"/>
    </location>
</feature>
<keyword evidence="9" id="KW-0902">Two-component regulatory system</keyword>
<feature type="transmembrane region" description="Helical" evidence="10">
    <location>
        <begin position="128"/>
        <end position="152"/>
    </location>
</feature>
<evidence type="ECO:0000256" key="6">
    <source>
        <dbReference type="ARBA" id="ARBA00022692"/>
    </source>
</evidence>
<evidence type="ECO:0000313" key="14">
    <source>
        <dbReference type="Proteomes" id="UP000754710"/>
    </source>
</evidence>